<evidence type="ECO:0000313" key="3">
    <source>
        <dbReference type="Proteomes" id="UP000070134"/>
    </source>
</evidence>
<dbReference type="KEGG" id="satk:SA2016_2915"/>
<reference evidence="2 3" key="1">
    <citation type="submission" date="2016-02" db="EMBL/GenBank/DDBJ databases">
        <title>Complete genome of Sinomonas atrocyanea KCTC 3377.</title>
        <authorList>
            <person name="Kim K.M."/>
        </authorList>
    </citation>
    <scope>NUCLEOTIDE SEQUENCE [LARGE SCALE GENOMIC DNA]</scope>
    <source>
        <strain evidence="2 3">KCTC 3377</strain>
    </source>
</reference>
<dbReference type="AlphaFoldDB" id="A0A127A2A0"/>
<evidence type="ECO:0000256" key="1">
    <source>
        <dbReference type="SAM" id="MobiDB-lite"/>
    </source>
</evidence>
<protein>
    <submittedName>
        <fullName evidence="2">Uncharacterized protein</fullName>
    </submittedName>
</protein>
<dbReference type="RefSeq" id="WP_066499315.1">
    <property type="nucleotide sequence ID" value="NZ_BJMO01000086.1"/>
</dbReference>
<dbReference type="Proteomes" id="UP000070134">
    <property type="component" value="Chromosome"/>
</dbReference>
<sequence>MLPRSRQPSTALHVSNASRWPEHEHDFPARPAGFTPAPHDQRTRLLRELRQAGLGDTEAQAEADRLLAGDIWSG</sequence>
<accession>A0A127A2A0</accession>
<gene>
    <name evidence="2" type="ORF">SA2016_2915</name>
</gene>
<keyword evidence="3" id="KW-1185">Reference proteome</keyword>
<dbReference type="EMBL" id="CP014518">
    <property type="protein sequence ID" value="AMM33580.1"/>
    <property type="molecule type" value="Genomic_DNA"/>
</dbReference>
<organism evidence="2 3">
    <name type="scientific">Sinomonas atrocyanea</name>
    <dbReference type="NCBI Taxonomy" id="37927"/>
    <lineage>
        <taxon>Bacteria</taxon>
        <taxon>Bacillati</taxon>
        <taxon>Actinomycetota</taxon>
        <taxon>Actinomycetes</taxon>
        <taxon>Micrococcales</taxon>
        <taxon>Micrococcaceae</taxon>
        <taxon>Sinomonas</taxon>
    </lineage>
</organism>
<feature type="region of interest" description="Disordered" evidence="1">
    <location>
        <begin position="1"/>
        <end position="39"/>
    </location>
</feature>
<feature type="compositionally biased region" description="Polar residues" evidence="1">
    <location>
        <begin position="1"/>
        <end position="18"/>
    </location>
</feature>
<evidence type="ECO:0000313" key="2">
    <source>
        <dbReference type="EMBL" id="AMM33580.1"/>
    </source>
</evidence>
<proteinExistence type="predicted"/>
<dbReference type="STRING" id="37927.SA2016_2915"/>
<name>A0A127A2A0_9MICC</name>